<dbReference type="InterPro" id="IPR036709">
    <property type="entry name" value="Autotransporte_beta_dom_sf"/>
</dbReference>
<proteinExistence type="predicted"/>
<comment type="caution">
    <text evidence="1">The sequence shown here is derived from an EMBL/GenBank/DDBJ whole genome shotgun (WGS) entry which is preliminary data.</text>
</comment>
<evidence type="ECO:0000313" key="1">
    <source>
        <dbReference type="EMBL" id="MDM0045916.1"/>
    </source>
</evidence>
<dbReference type="SUPFAM" id="SSF103515">
    <property type="entry name" value="Autotransporter"/>
    <property type="match status" value="1"/>
</dbReference>
<accession>A0ABT7ND81</accession>
<name>A0ABT7ND81_9BURK</name>
<keyword evidence="2" id="KW-1185">Reference proteome</keyword>
<sequence length="325" mass="35554">MPPSLVHTLLSRPLGLLALLTAGTMVASSVQAQVLSGLRQARIKDHADGILSLMAYSVVPDLASSNLSIKNGATENPSVFMTQLGGGDTISKSIPVYLEGAIAYSRYDPTFIASAGGETRTFPTRWNSITGTGGIGYDFHITDEWVIRPIFDFSLGKVASDLRVAQAFLNYRTDLDLDFLDGGTLNAYGLGGAVMLDWEHIRTNYQIDLELRYTDIRLRTFGNTSAAVEGEASARTANVYFRYRAPTGFYSMGRPLRYVTEYSYSRYMGSQAEVLGFNQLSTVGLGLELDTSKYNPFYVSRLRLVARYVFGNNVEGVSLGLAASF</sequence>
<dbReference type="EMBL" id="JASZYV010000003">
    <property type="protein sequence ID" value="MDM0045916.1"/>
    <property type="molecule type" value="Genomic_DNA"/>
</dbReference>
<gene>
    <name evidence="1" type="ORF">QTH91_15615</name>
</gene>
<dbReference type="Proteomes" id="UP001174908">
    <property type="component" value="Unassembled WGS sequence"/>
</dbReference>
<evidence type="ECO:0008006" key="3">
    <source>
        <dbReference type="Google" id="ProtNLM"/>
    </source>
</evidence>
<protein>
    <recommendedName>
        <fullName evidence="3">Autotransporter domain-containing protein</fullName>
    </recommendedName>
</protein>
<dbReference type="RefSeq" id="WP_286661019.1">
    <property type="nucleotide sequence ID" value="NZ_JASZYV010000003.1"/>
</dbReference>
<organism evidence="1 2">
    <name type="scientific">Variovorax dokdonensis</name>
    <dbReference type="NCBI Taxonomy" id="344883"/>
    <lineage>
        <taxon>Bacteria</taxon>
        <taxon>Pseudomonadati</taxon>
        <taxon>Pseudomonadota</taxon>
        <taxon>Betaproteobacteria</taxon>
        <taxon>Burkholderiales</taxon>
        <taxon>Comamonadaceae</taxon>
        <taxon>Variovorax</taxon>
    </lineage>
</organism>
<reference evidence="1" key="1">
    <citation type="submission" date="2023-06" db="EMBL/GenBank/DDBJ databases">
        <authorList>
            <person name="Jiang Y."/>
            <person name="Liu Q."/>
        </authorList>
    </citation>
    <scope>NUCLEOTIDE SEQUENCE</scope>
    <source>
        <strain evidence="1">CGMCC 1.12089</strain>
    </source>
</reference>
<evidence type="ECO:0000313" key="2">
    <source>
        <dbReference type="Proteomes" id="UP001174908"/>
    </source>
</evidence>